<protein>
    <submittedName>
        <fullName evidence="2">TIGR02281 family clan AA aspartic protease</fullName>
        <ecNumber evidence="2">3.4.23.-</ecNumber>
    </submittedName>
</protein>
<keyword evidence="2" id="KW-0645">Protease</keyword>
<dbReference type="GO" id="GO:0006508">
    <property type="term" value="P:proteolysis"/>
    <property type="evidence" value="ECO:0007669"/>
    <property type="project" value="UniProtKB-KW"/>
</dbReference>
<evidence type="ECO:0000256" key="1">
    <source>
        <dbReference type="SAM" id="Phobius"/>
    </source>
</evidence>
<keyword evidence="1" id="KW-1133">Transmembrane helix</keyword>
<dbReference type="InterPro" id="IPR001969">
    <property type="entry name" value="Aspartic_peptidase_AS"/>
</dbReference>
<dbReference type="InterPro" id="IPR034122">
    <property type="entry name" value="Retropepsin-like_bacterial"/>
</dbReference>
<feature type="transmembrane region" description="Helical" evidence="1">
    <location>
        <begin position="6"/>
        <end position="23"/>
    </location>
</feature>
<keyword evidence="1" id="KW-0472">Membrane</keyword>
<dbReference type="Pfam" id="PF13650">
    <property type="entry name" value="Asp_protease_2"/>
    <property type="match status" value="1"/>
</dbReference>
<organism evidence="2 3">
    <name type="scientific">Sediminimonas qiaohouensis</name>
    <dbReference type="NCBI Taxonomy" id="552061"/>
    <lineage>
        <taxon>Bacteria</taxon>
        <taxon>Pseudomonadati</taxon>
        <taxon>Pseudomonadota</taxon>
        <taxon>Alphaproteobacteria</taxon>
        <taxon>Rhodobacterales</taxon>
        <taxon>Roseobacteraceae</taxon>
        <taxon>Sediminimonas</taxon>
    </lineage>
</organism>
<reference evidence="2 3" key="1">
    <citation type="submission" date="2019-06" db="EMBL/GenBank/DDBJ databases">
        <title>Enrichment of Autotrophic Halophilic Microorganisms from Red Sea Brine Pool Using Microbial Electrosynthesis System.</title>
        <authorList>
            <person name="Alqahtani M.F."/>
            <person name="Bajracharya S."/>
            <person name="Katuri K.P."/>
            <person name="Ali M."/>
            <person name="Saikaly P.E."/>
        </authorList>
    </citation>
    <scope>NUCLEOTIDE SEQUENCE [LARGE SCALE GENOMIC DNA]</scope>
    <source>
        <strain evidence="2">MES6</strain>
    </source>
</reference>
<gene>
    <name evidence="2" type="ORF">FH759_06315</name>
</gene>
<evidence type="ECO:0000313" key="2">
    <source>
        <dbReference type="EMBL" id="MTJ04292.1"/>
    </source>
</evidence>
<dbReference type="Gene3D" id="2.40.70.10">
    <property type="entry name" value="Acid Proteases"/>
    <property type="match status" value="1"/>
</dbReference>
<dbReference type="PROSITE" id="PS00141">
    <property type="entry name" value="ASP_PROTEASE"/>
    <property type="match status" value="1"/>
</dbReference>
<evidence type="ECO:0000313" key="3">
    <source>
        <dbReference type="Proteomes" id="UP000483078"/>
    </source>
</evidence>
<dbReference type="NCBIfam" id="TIGR02281">
    <property type="entry name" value="clan_AA_DTGA"/>
    <property type="match status" value="1"/>
</dbReference>
<dbReference type="RefSeq" id="WP_273248895.1">
    <property type="nucleotide sequence ID" value="NZ_VENJ01000006.1"/>
</dbReference>
<dbReference type="EC" id="3.4.23.-" evidence="2"/>
<dbReference type="AlphaFoldDB" id="A0A7C9HIJ5"/>
<dbReference type="CDD" id="cd05483">
    <property type="entry name" value="retropepsin_like_bacteria"/>
    <property type="match status" value="1"/>
</dbReference>
<dbReference type="SUPFAM" id="SSF50630">
    <property type="entry name" value="Acid proteases"/>
    <property type="match status" value="1"/>
</dbReference>
<sequence length="191" mass="20732">MSDLPNLIYLGALLAFIALWFVTQNRLSLGKTLQYALSWALIFAAAIAVVGLWGDLRQVVRPTQSVDTRAGKVELPRAPDGHYYVTADVNGVPIRFVVDTGATDLVLSREDAKKVGINAADMAFYGRAQTANGTVRTAPVQLDSLSIGPIRDTNLRAWVTEGEMSGSLMGMSYLQRYSKIEIADGALVLTR</sequence>
<feature type="transmembrane region" description="Helical" evidence="1">
    <location>
        <begin position="35"/>
        <end position="54"/>
    </location>
</feature>
<accession>A0A7C9HIJ5</accession>
<dbReference type="EMBL" id="VENJ01000006">
    <property type="protein sequence ID" value="MTJ04292.1"/>
    <property type="molecule type" value="Genomic_DNA"/>
</dbReference>
<dbReference type="GO" id="GO:0004190">
    <property type="term" value="F:aspartic-type endopeptidase activity"/>
    <property type="evidence" value="ECO:0007669"/>
    <property type="project" value="InterPro"/>
</dbReference>
<keyword evidence="2" id="KW-0378">Hydrolase</keyword>
<dbReference type="InterPro" id="IPR021109">
    <property type="entry name" value="Peptidase_aspartic_dom_sf"/>
</dbReference>
<dbReference type="InterPro" id="IPR011969">
    <property type="entry name" value="Clan_AA_Asp_peptidase_C"/>
</dbReference>
<comment type="caution">
    <text evidence="2">The sequence shown here is derived from an EMBL/GenBank/DDBJ whole genome shotgun (WGS) entry which is preliminary data.</text>
</comment>
<dbReference type="Proteomes" id="UP000483078">
    <property type="component" value="Unassembled WGS sequence"/>
</dbReference>
<keyword evidence="1" id="KW-0812">Transmembrane</keyword>
<name>A0A7C9HIJ5_9RHOB</name>
<proteinExistence type="predicted"/>